<evidence type="ECO:0000256" key="3">
    <source>
        <dbReference type="ARBA" id="ARBA00022989"/>
    </source>
</evidence>
<proteinExistence type="predicted"/>
<name>A0A1D2NH53_ORCCI</name>
<evidence type="ECO:0000256" key="4">
    <source>
        <dbReference type="ARBA" id="ARBA00023136"/>
    </source>
</evidence>
<feature type="transmembrane region" description="Helical" evidence="5">
    <location>
        <begin position="76"/>
        <end position="95"/>
    </location>
</feature>
<dbReference type="InterPro" id="IPR008952">
    <property type="entry name" value="Tetraspanin_EC2_sf"/>
</dbReference>
<keyword evidence="3 5" id="KW-1133">Transmembrane helix</keyword>
<keyword evidence="7" id="KW-1185">Reference proteome</keyword>
<comment type="caution">
    <text evidence="6">The sequence shown here is derived from an EMBL/GenBank/DDBJ whole genome shotgun (WGS) entry which is preliminary data.</text>
</comment>
<accession>A0A1D2NH53</accession>
<dbReference type="AlphaFoldDB" id="A0A1D2NH53"/>
<organism evidence="6 7">
    <name type="scientific">Orchesella cincta</name>
    <name type="common">Springtail</name>
    <name type="synonym">Podura cincta</name>
    <dbReference type="NCBI Taxonomy" id="48709"/>
    <lineage>
        <taxon>Eukaryota</taxon>
        <taxon>Metazoa</taxon>
        <taxon>Ecdysozoa</taxon>
        <taxon>Arthropoda</taxon>
        <taxon>Hexapoda</taxon>
        <taxon>Collembola</taxon>
        <taxon>Entomobryomorpha</taxon>
        <taxon>Entomobryoidea</taxon>
        <taxon>Orchesellidae</taxon>
        <taxon>Orchesellinae</taxon>
        <taxon>Orchesella</taxon>
    </lineage>
</organism>
<comment type="subcellular location">
    <subcellularLocation>
        <location evidence="1">Membrane</location>
        <topology evidence="1">Multi-pass membrane protein</topology>
    </subcellularLocation>
</comment>
<feature type="transmembrane region" description="Helical" evidence="5">
    <location>
        <begin position="7"/>
        <end position="25"/>
    </location>
</feature>
<dbReference type="Gene3D" id="1.10.1450.10">
    <property type="entry name" value="Tetraspanin"/>
    <property type="match status" value="1"/>
</dbReference>
<dbReference type="EMBL" id="LJIJ01000040">
    <property type="protein sequence ID" value="ODN04590.1"/>
    <property type="molecule type" value="Genomic_DNA"/>
</dbReference>
<feature type="transmembrane region" description="Helical" evidence="5">
    <location>
        <begin position="273"/>
        <end position="293"/>
    </location>
</feature>
<dbReference type="Proteomes" id="UP000094527">
    <property type="component" value="Unassembled WGS sequence"/>
</dbReference>
<feature type="transmembrane region" description="Helical" evidence="5">
    <location>
        <begin position="45"/>
        <end position="64"/>
    </location>
</feature>
<evidence type="ECO:0000256" key="2">
    <source>
        <dbReference type="ARBA" id="ARBA00022692"/>
    </source>
</evidence>
<gene>
    <name evidence="6" type="ORF">Ocin01_02072</name>
</gene>
<dbReference type="GO" id="GO:0016020">
    <property type="term" value="C:membrane"/>
    <property type="evidence" value="ECO:0007669"/>
    <property type="project" value="UniProtKB-SubCell"/>
</dbReference>
<keyword evidence="4 5" id="KW-0472">Membrane</keyword>
<sequence length="331" mass="38049">MASFFKASCFIFWLVWLLSFSFLLGTLNFYESHIVQDSAMELNMLLMRIACFVNIFYSFFGCIFMKCDITHITCAVLYILPLGILLPGLSLYGVIQTLGDHKSFIPSTEEMVRLFREHYMAHKQFPNWLRLAEDEAECCGITGPQNYREFFRNETFPMKECLELVHDIPCSCCKIQTTGNKRAYLEASFRSSYGCMTNPNSKRCNDATGSKEWTKSIVTTLMHPDRDNFSIQQKCDKRETEEFKLDMAQFNNTVFITGCYDVLGNMYVEMRTWLLMFFSTLTGCPLAMLIAYLRNFCRSKQLSGQRSDHSLDIETISVLDIPTGFASAGKS</sequence>
<dbReference type="InterPro" id="IPR018499">
    <property type="entry name" value="Tetraspanin/Peripherin"/>
</dbReference>
<keyword evidence="2 5" id="KW-0812">Transmembrane</keyword>
<evidence type="ECO:0000256" key="5">
    <source>
        <dbReference type="SAM" id="Phobius"/>
    </source>
</evidence>
<dbReference type="OMA" id="CDITHIT"/>
<dbReference type="Pfam" id="PF00335">
    <property type="entry name" value="Tetraspanin"/>
    <property type="match status" value="1"/>
</dbReference>
<protein>
    <submittedName>
        <fullName evidence="6">Tetraspanin-15</fullName>
    </submittedName>
</protein>
<reference evidence="6 7" key="1">
    <citation type="journal article" date="2016" name="Genome Biol. Evol.">
        <title>Gene Family Evolution Reflects Adaptation to Soil Environmental Stressors in the Genome of the Collembolan Orchesella cincta.</title>
        <authorList>
            <person name="Faddeeva-Vakhrusheva A."/>
            <person name="Derks M.F."/>
            <person name="Anvar S.Y."/>
            <person name="Agamennone V."/>
            <person name="Suring W."/>
            <person name="Smit S."/>
            <person name="van Straalen N.M."/>
            <person name="Roelofs D."/>
        </authorList>
    </citation>
    <scope>NUCLEOTIDE SEQUENCE [LARGE SCALE GENOMIC DNA]</scope>
    <source>
        <tissue evidence="6">Mixed pool</tissue>
    </source>
</reference>
<evidence type="ECO:0000313" key="6">
    <source>
        <dbReference type="EMBL" id="ODN04590.1"/>
    </source>
</evidence>
<evidence type="ECO:0000313" key="7">
    <source>
        <dbReference type="Proteomes" id="UP000094527"/>
    </source>
</evidence>
<evidence type="ECO:0000256" key="1">
    <source>
        <dbReference type="ARBA" id="ARBA00004141"/>
    </source>
</evidence>